<dbReference type="Pfam" id="PF00691">
    <property type="entry name" value="OmpA"/>
    <property type="match status" value="1"/>
</dbReference>
<dbReference type="InterPro" id="IPR036737">
    <property type="entry name" value="OmpA-like_sf"/>
</dbReference>
<proteinExistence type="predicted"/>
<dbReference type="InterPro" id="IPR050330">
    <property type="entry name" value="Bact_OuterMem_StrucFunc"/>
</dbReference>
<accession>A0A9N8R1E6</accession>
<reference evidence="8" key="1">
    <citation type="submission" date="2021-02" db="EMBL/GenBank/DDBJ databases">
        <authorList>
            <person name="Vanwijnsberghe S."/>
        </authorList>
    </citation>
    <scope>NUCLEOTIDE SEQUENCE</scope>
    <source>
        <strain evidence="8">R-70211</strain>
    </source>
</reference>
<evidence type="ECO:0000256" key="3">
    <source>
        <dbReference type="ARBA" id="ARBA00023237"/>
    </source>
</evidence>
<name>A0A9N8R1E6_9BURK</name>
<feature type="domain" description="OmpA-like" evidence="7">
    <location>
        <begin position="228"/>
        <end position="349"/>
    </location>
</feature>
<keyword evidence="9" id="KW-1185">Reference proteome</keyword>
<evidence type="ECO:0000256" key="4">
    <source>
        <dbReference type="PROSITE-ProRule" id="PRU00473"/>
    </source>
</evidence>
<keyword evidence="6" id="KW-0732">Signal</keyword>
<dbReference type="SUPFAM" id="SSF103088">
    <property type="entry name" value="OmpA-like"/>
    <property type="match status" value="1"/>
</dbReference>
<dbReference type="AlphaFoldDB" id="A0A9N8R1E6"/>
<evidence type="ECO:0000313" key="8">
    <source>
        <dbReference type="EMBL" id="CAE6905857.1"/>
    </source>
</evidence>
<comment type="caution">
    <text evidence="8">The sequence shown here is derived from an EMBL/GenBank/DDBJ whole genome shotgun (WGS) entry which is preliminary data.</text>
</comment>
<dbReference type="EMBL" id="CAJNAS010000009">
    <property type="protein sequence ID" value="CAE6905857.1"/>
    <property type="molecule type" value="Genomic_DNA"/>
</dbReference>
<dbReference type="Proteomes" id="UP000675121">
    <property type="component" value="Unassembled WGS sequence"/>
</dbReference>
<keyword evidence="2 4" id="KW-0472">Membrane</keyword>
<evidence type="ECO:0000256" key="5">
    <source>
        <dbReference type="SAM" id="MobiDB-lite"/>
    </source>
</evidence>
<sequence>MKYSLIAIALAAMLAGCSSSATRDRLQIQDPTVLQTGFKASQDVPSGAVTPQWIETYSSTKNGPMLNAVQTRLNALGERKNNYFGEKAQCWLNAARDERSLHDGWGFIEEALHQADHLTTALETGQGLSVDNPELRTASVLRPDLWKQILAAKTSPLFPQCQEAQRLTACSEVELIHAGHEAWTRDFDASQRIVDGVEKGVPGIGAALEACTPPPVAAPLVSPIPEKMTLQADATFRFDRSDLAGMLPGGKAKLDLLARDLRKVDDVTGIRIEGYTDRLGSDSYNRQLSAKRADTVKRYLQNGGVRTPMTTRGRGKDDPVVQCNNRNQQSLIDCLAPNRRVELDFARSSVPMSAVHEIPRQQPQGPRQQDQQEQ</sequence>
<feature type="chain" id="PRO_5040355114" evidence="6">
    <location>
        <begin position="24"/>
        <end position="374"/>
    </location>
</feature>
<dbReference type="GO" id="GO:0009279">
    <property type="term" value="C:cell outer membrane"/>
    <property type="evidence" value="ECO:0007669"/>
    <property type="project" value="UniProtKB-SubCell"/>
</dbReference>
<dbReference type="PANTHER" id="PTHR30329">
    <property type="entry name" value="STATOR ELEMENT OF FLAGELLAR MOTOR COMPLEX"/>
    <property type="match status" value="1"/>
</dbReference>
<dbReference type="PROSITE" id="PS51257">
    <property type="entry name" value="PROKAR_LIPOPROTEIN"/>
    <property type="match status" value="1"/>
</dbReference>
<dbReference type="InterPro" id="IPR006665">
    <property type="entry name" value="OmpA-like"/>
</dbReference>
<dbReference type="RefSeq" id="WP_201077332.1">
    <property type="nucleotide sequence ID" value="NZ_CAJNAS010000009.1"/>
</dbReference>
<protein>
    <submittedName>
        <fullName evidence="8">Outer membrane protein A</fullName>
    </submittedName>
</protein>
<evidence type="ECO:0000259" key="7">
    <source>
        <dbReference type="PROSITE" id="PS51123"/>
    </source>
</evidence>
<evidence type="ECO:0000313" key="9">
    <source>
        <dbReference type="Proteomes" id="UP000675121"/>
    </source>
</evidence>
<evidence type="ECO:0000256" key="1">
    <source>
        <dbReference type="ARBA" id="ARBA00004442"/>
    </source>
</evidence>
<dbReference type="PRINTS" id="PR01021">
    <property type="entry name" value="OMPADOMAIN"/>
</dbReference>
<feature type="signal peptide" evidence="6">
    <location>
        <begin position="1"/>
        <end position="23"/>
    </location>
</feature>
<feature type="region of interest" description="Disordered" evidence="5">
    <location>
        <begin position="352"/>
        <end position="374"/>
    </location>
</feature>
<comment type="subcellular location">
    <subcellularLocation>
        <location evidence="1">Cell outer membrane</location>
    </subcellularLocation>
</comment>
<evidence type="ECO:0000256" key="6">
    <source>
        <dbReference type="SAM" id="SignalP"/>
    </source>
</evidence>
<feature type="compositionally biased region" description="Low complexity" evidence="5">
    <location>
        <begin position="360"/>
        <end position="374"/>
    </location>
</feature>
<dbReference type="Gene3D" id="3.30.1330.60">
    <property type="entry name" value="OmpA-like domain"/>
    <property type="match status" value="1"/>
</dbReference>
<keyword evidence="3" id="KW-0998">Cell outer membrane</keyword>
<gene>
    <name evidence="8" type="primary">ompA_4</name>
    <name evidence="8" type="ORF">R70211_03586</name>
</gene>
<organism evidence="8 9">
    <name type="scientific">Paraburkholderia domus</name>
    <dbReference type="NCBI Taxonomy" id="2793075"/>
    <lineage>
        <taxon>Bacteria</taxon>
        <taxon>Pseudomonadati</taxon>
        <taxon>Pseudomonadota</taxon>
        <taxon>Betaproteobacteria</taxon>
        <taxon>Burkholderiales</taxon>
        <taxon>Burkholderiaceae</taxon>
        <taxon>Paraburkholderia</taxon>
    </lineage>
</organism>
<evidence type="ECO:0000256" key="2">
    <source>
        <dbReference type="ARBA" id="ARBA00023136"/>
    </source>
</evidence>
<dbReference type="InterPro" id="IPR006664">
    <property type="entry name" value="OMP_bac"/>
</dbReference>
<dbReference type="PANTHER" id="PTHR30329:SF21">
    <property type="entry name" value="LIPOPROTEIN YIAD-RELATED"/>
    <property type="match status" value="1"/>
</dbReference>
<dbReference type="CDD" id="cd07185">
    <property type="entry name" value="OmpA_C-like"/>
    <property type="match status" value="1"/>
</dbReference>
<dbReference type="PROSITE" id="PS51123">
    <property type="entry name" value="OMPA_2"/>
    <property type="match status" value="1"/>
</dbReference>